<evidence type="ECO:0000256" key="1">
    <source>
        <dbReference type="SAM" id="Coils"/>
    </source>
</evidence>
<accession>A0A7C6EDC9</accession>
<gene>
    <name evidence="3" type="ORF">ENW73_06710</name>
</gene>
<feature type="coiled-coil region" evidence="1">
    <location>
        <begin position="81"/>
        <end position="108"/>
    </location>
</feature>
<sequence length="129" mass="14761">MFIIGGLGFALVFVTLGYFAFWTALRQGTEVTIAKFGKIIGIILFVITGLVSVFSFTGGPFIAHMMRSEMFPFPSRGVRRMELGRSTIEDIYNEIDELEDQVEDLEKRIDEMPVFIQDLVKQNIERMKK</sequence>
<comment type="caution">
    <text evidence="3">The sequence shown here is derived from an EMBL/GenBank/DDBJ whole genome shotgun (WGS) entry which is preliminary data.</text>
</comment>
<dbReference type="EMBL" id="DTLI01000158">
    <property type="protein sequence ID" value="HHS52539.1"/>
    <property type="molecule type" value="Genomic_DNA"/>
</dbReference>
<proteinExistence type="predicted"/>
<reference evidence="3" key="1">
    <citation type="journal article" date="2020" name="mSystems">
        <title>Genome- and Community-Level Interaction Insights into Carbon Utilization and Element Cycling Functions of Hydrothermarchaeota in Hydrothermal Sediment.</title>
        <authorList>
            <person name="Zhou Z."/>
            <person name="Liu Y."/>
            <person name="Xu W."/>
            <person name="Pan J."/>
            <person name="Luo Z.H."/>
            <person name="Li M."/>
        </authorList>
    </citation>
    <scope>NUCLEOTIDE SEQUENCE [LARGE SCALE GENOMIC DNA]</scope>
    <source>
        <strain evidence="3">SpSt-876</strain>
    </source>
</reference>
<evidence type="ECO:0000313" key="3">
    <source>
        <dbReference type="EMBL" id="HHS52539.1"/>
    </source>
</evidence>
<organism evidence="3">
    <name type="scientific">candidate division WOR-3 bacterium</name>
    <dbReference type="NCBI Taxonomy" id="2052148"/>
    <lineage>
        <taxon>Bacteria</taxon>
        <taxon>Bacteria division WOR-3</taxon>
    </lineage>
</organism>
<evidence type="ECO:0000256" key="2">
    <source>
        <dbReference type="SAM" id="Phobius"/>
    </source>
</evidence>
<protein>
    <submittedName>
        <fullName evidence="3">Uncharacterized protein</fullName>
    </submittedName>
</protein>
<keyword evidence="2" id="KW-0812">Transmembrane</keyword>
<keyword evidence="2" id="KW-0472">Membrane</keyword>
<dbReference type="AlphaFoldDB" id="A0A7C6EDC9"/>
<feature type="transmembrane region" description="Helical" evidence="2">
    <location>
        <begin position="37"/>
        <end position="63"/>
    </location>
</feature>
<keyword evidence="1" id="KW-0175">Coiled coil</keyword>
<name>A0A7C6EDC9_UNCW3</name>
<feature type="transmembrane region" description="Helical" evidence="2">
    <location>
        <begin position="7"/>
        <end position="25"/>
    </location>
</feature>
<keyword evidence="2" id="KW-1133">Transmembrane helix</keyword>
<dbReference type="CDD" id="cd14686">
    <property type="entry name" value="bZIP"/>
    <property type="match status" value="1"/>
</dbReference>